<dbReference type="Proteomes" id="UP000708208">
    <property type="component" value="Unassembled WGS sequence"/>
</dbReference>
<keyword evidence="3" id="KW-1185">Reference proteome</keyword>
<sequence>MVIEYFESGTQCLDRDLSNLRAFKQGPSQGKLTSSFQIGIGALGGEIKMSESEDDAPSAVSFQQSKIDHENFDNQVRDFLKDRRSTLKEKRKAKEEAFKSQREEKIKRDAEKEEAPSVDKTEMTAQQRYQHQKRFLPAGVVSSLKDDDVSPQRIKIMAEDRIAGDSSDEEEDSGLSVRVKPKRMKRKIYEKFNIRVEALGQLENKRTASALDFRNRRLGKVHRESVDKNRIHQEKLIASGQIVISK</sequence>
<evidence type="ECO:0000313" key="3">
    <source>
        <dbReference type="Proteomes" id="UP000708208"/>
    </source>
</evidence>
<feature type="compositionally biased region" description="Basic and acidic residues" evidence="1">
    <location>
        <begin position="90"/>
        <end position="122"/>
    </location>
</feature>
<evidence type="ECO:0000313" key="2">
    <source>
        <dbReference type="EMBL" id="CAG7837162.1"/>
    </source>
</evidence>
<dbReference type="EMBL" id="CAJVCH010571306">
    <property type="protein sequence ID" value="CAG7837162.1"/>
    <property type="molecule type" value="Genomic_DNA"/>
</dbReference>
<proteinExistence type="predicted"/>
<accession>A0A8J2Q1S8</accession>
<reference evidence="2" key="1">
    <citation type="submission" date="2021-06" db="EMBL/GenBank/DDBJ databases">
        <authorList>
            <person name="Hodson N. C."/>
            <person name="Mongue J. A."/>
            <person name="Jaron S. K."/>
        </authorList>
    </citation>
    <scope>NUCLEOTIDE SEQUENCE</scope>
</reference>
<dbReference type="AlphaFoldDB" id="A0A8J2Q1S8"/>
<evidence type="ECO:0000256" key="1">
    <source>
        <dbReference type="SAM" id="MobiDB-lite"/>
    </source>
</evidence>
<protein>
    <submittedName>
        <fullName evidence="2">Uncharacterized protein</fullName>
    </submittedName>
</protein>
<feature type="region of interest" description="Disordered" evidence="1">
    <location>
        <begin position="90"/>
        <end position="123"/>
    </location>
</feature>
<comment type="caution">
    <text evidence="2">The sequence shown here is derived from an EMBL/GenBank/DDBJ whole genome shotgun (WGS) entry which is preliminary data.</text>
</comment>
<gene>
    <name evidence="2" type="ORF">AFUS01_LOCUS46313</name>
</gene>
<organism evidence="2 3">
    <name type="scientific">Allacma fusca</name>
    <dbReference type="NCBI Taxonomy" id="39272"/>
    <lineage>
        <taxon>Eukaryota</taxon>
        <taxon>Metazoa</taxon>
        <taxon>Ecdysozoa</taxon>
        <taxon>Arthropoda</taxon>
        <taxon>Hexapoda</taxon>
        <taxon>Collembola</taxon>
        <taxon>Symphypleona</taxon>
        <taxon>Sminthuridae</taxon>
        <taxon>Allacma</taxon>
    </lineage>
</organism>
<name>A0A8J2Q1S8_9HEXA</name>